<dbReference type="Pfam" id="PF13884">
    <property type="entry name" value="Peptidase_S74"/>
    <property type="match status" value="1"/>
</dbReference>
<gene>
    <name evidence="3" type="ORF">C900_01790</name>
</gene>
<name>L8JTD9_9BACT</name>
<dbReference type="EMBL" id="AMZN01000026">
    <property type="protein sequence ID" value="ELR72236.1"/>
    <property type="molecule type" value="Genomic_DNA"/>
</dbReference>
<keyword evidence="4" id="KW-1185">Reference proteome</keyword>
<protein>
    <recommendedName>
        <fullName evidence="2">Peptidase S74 domain-containing protein</fullName>
    </recommendedName>
</protein>
<dbReference type="eggNOG" id="COG2911">
    <property type="taxonomic scope" value="Bacteria"/>
</dbReference>
<evidence type="ECO:0000313" key="4">
    <source>
        <dbReference type="Proteomes" id="UP000011135"/>
    </source>
</evidence>
<reference evidence="3 4" key="1">
    <citation type="submission" date="2012-12" db="EMBL/GenBank/DDBJ databases">
        <title>Genome assembly of Fulvivirga imtechensis AK7.</title>
        <authorList>
            <person name="Nupur N."/>
            <person name="Khatri I."/>
            <person name="Kumar R."/>
            <person name="Subramanian S."/>
            <person name="Pinnaka A."/>
        </authorList>
    </citation>
    <scope>NUCLEOTIDE SEQUENCE [LARGE SCALE GENOMIC DNA]</scope>
    <source>
        <strain evidence="3 4">AK7</strain>
    </source>
</reference>
<feature type="coiled-coil region" evidence="1">
    <location>
        <begin position="1015"/>
        <end position="1077"/>
    </location>
</feature>
<dbReference type="PROSITE" id="PS51688">
    <property type="entry name" value="ICA"/>
    <property type="match status" value="1"/>
</dbReference>
<dbReference type="AlphaFoldDB" id="L8JTD9"/>
<dbReference type="STRING" id="1237149.C900_01790"/>
<dbReference type="Gene3D" id="1.10.10.10">
    <property type="entry name" value="Winged helix-like DNA-binding domain superfamily/Winged helix DNA-binding domain"/>
    <property type="match status" value="1"/>
</dbReference>
<evidence type="ECO:0000259" key="2">
    <source>
        <dbReference type="PROSITE" id="PS51688"/>
    </source>
</evidence>
<dbReference type="InterPro" id="IPR030392">
    <property type="entry name" value="S74_ICA"/>
</dbReference>
<dbReference type="Proteomes" id="UP000011135">
    <property type="component" value="Unassembled WGS sequence"/>
</dbReference>
<evidence type="ECO:0000313" key="3">
    <source>
        <dbReference type="EMBL" id="ELR72236.1"/>
    </source>
</evidence>
<dbReference type="eggNOG" id="COG0729">
    <property type="taxonomic scope" value="Bacteria"/>
</dbReference>
<comment type="caution">
    <text evidence="3">The sequence shown here is derived from an EMBL/GenBank/DDBJ whole genome shotgun (WGS) entry which is preliminary data.</text>
</comment>
<accession>L8JTD9</accession>
<feature type="domain" description="Peptidase S74" evidence="2">
    <location>
        <begin position="935"/>
        <end position="1029"/>
    </location>
</feature>
<keyword evidence="1" id="KW-0175">Coiled coil</keyword>
<proteinExistence type="predicted"/>
<evidence type="ECO:0000256" key="1">
    <source>
        <dbReference type="SAM" id="Coils"/>
    </source>
</evidence>
<dbReference type="PATRIC" id="fig|1237149.3.peg.1744"/>
<dbReference type="InterPro" id="IPR036388">
    <property type="entry name" value="WH-like_DNA-bd_sf"/>
</dbReference>
<organism evidence="3 4">
    <name type="scientific">Fulvivirga imtechensis AK7</name>
    <dbReference type="NCBI Taxonomy" id="1237149"/>
    <lineage>
        <taxon>Bacteria</taxon>
        <taxon>Pseudomonadati</taxon>
        <taxon>Bacteroidota</taxon>
        <taxon>Cytophagia</taxon>
        <taxon>Cytophagales</taxon>
        <taxon>Fulvivirgaceae</taxon>
        <taxon>Fulvivirga</taxon>
    </lineage>
</organism>
<sequence>MTFFLAAGSVAAQQNSVSIGTQAINDKAVLMLVSPGGNQGLIVPLVTNKSVIGATASEAGMVVFDRSDNKIYYWNGTTWIGIGDGAAGADDWGSQVAITEGVISGTGLTGDPIKLSDGTAVNQTLVWDGSQWNLQTLSTGGTVTSISTGTGLTGGPITNTGTISVATGGITSNEILDNSITGADISTATSITANSFTGDGSALTNVDAVSIQGQLVSATTPTSGQVLQYTGGQWLPTTLAAGDITAVNTSNGITGGATSGDVNLSLSNTGNGQILIGNGTTVNSVTISGDATLGNTGTLTLANTVTSGTYTKVTVDSKGRVTSGSTLTASDIPTLTMAKISDAGSLAIQSSINLNQIVSGGATGGQILQFNSGTGFWEPVTITTTDDQTASEVAVTPSGNLASTDVQSALTELQGDIDGLGSLSLSNLSDALITTPSDGNILVYNTANTQFENTTLSGDAIINSSGLLTIADDAITLNKIADNGANRAILANNASGNVVWLQPSGVNQLVGTDGSGNLAFRTITTSLIGGGTGIRNLATAVDANLVSELAVREALNSVANSTTLADNVVPRASSGTFVASAIRDDGLNVGIQTNTPQTSLQIGNTMHLFPASSGGNLLTHNVYESSPGSFNYTTTDGSSVLSMQPERIGFFTFQSGTADATLGTFSMRMNFTGDGLVINGDNLNNTAILDINSTSKGILIPRMTTAQRNIIGTPANGLLIYNTSTSKFNFYDGSATSWATMGDDLGNHTATTNLDMASNAIRFTGAGANTGITITGSNLMHYSDANIRLHPNTGYDVIIYNNATEYARFEGSTQSLGIGTTAPQNKLDVEGSAVIGATYSGTNTAPTNGLLVEGSVGIGTTSLLSKFQVEDNGTNYVARFYNRSTNTAADGVVIGLGATTPGTGSYYLLLQNGGGIDQGSIRATGSGGVSFNTTSDRRLKQNICDFNGALDMVNNIRPRAYQFKAAPEKNEVGFIAQELLEVFPQAVSGDPMGNVEEEPMMVDYSKITPVLTGAIKELNQLVKDQKQMIEKQQTEIAALKELFSQQQKAEAKQDIKLKALEAKLDAIYQTLQMKAEK</sequence>